<dbReference type="GO" id="GO:0003677">
    <property type="term" value="F:DNA binding"/>
    <property type="evidence" value="ECO:0007669"/>
    <property type="project" value="UniProtKB-KW"/>
</dbReference>
<dbReference type="PROSITE" id="PS01063">
    <property type="entry name" value="SIGMA70_ECF"/>
    <property type="match status" value="1"/>
</dbReference>
<dbReference type="PANTHER" id="PTHR43133:SF51">
    <property type="entry name" value="RNA POLYMERASE SIGMA FACTOR"/>
    <property type="match status" value="1"/>
</dbReference>
<dbReference type="Pfam" id="PF08281">
    <property type="entry name" value="Sigma70_r4_2"/>
    <property type="match status" value="1"/>
</dbReference>
<evidence type="ECO:0000313" key="10">
    <source>
        <dbReference type="Proteomes" id="UP001060919"/>
    </source>
</evidence>
<sequence length="190" mass="22296">MLGESKDNKDTEKKILSQLRTPQSFEKGFRNLVQSYQERLYWHIRQMVNGHNDADEVLQNTFIKIYKGIKNFRGDSKLYTWLYRIATNECITFLKKKKKYATIDLDHEEGGLVNTLQADNYFDGDKATLLLNQALNCLPDKQRQVFVLRYFDELTYKEMSELLETSVGGLKASYHHAVKKIELFVKENLD</sequence>
<dbReference type="InterPro" id="IPR036388">
    <property type="entry name" value="WH-like_DNA-bd_sf"/>
</dbReference>
<dbReference type="SUPFAM" id="SSF88946">
    <property type="entry name" value="Sigma2 domain of RNA polymerase sigma factors"/>
    <property type="match status" value="1"/>
</dbReference>
<evidence type="ECO:0000256" key="2">
    <source>
        <dbReference type="ARBA" id="ARBA00023015"/>
    </source>
</evidence>
<dbReference type="KEGG" id="aup:AsAng_0052030"/>
<organism evidence="9 10">
    <name type="scientific">Aureispira anguillae</name>
    <dbReference type="NCBI Taxonomy" id="2864201"/>
    <lineage>
        <taxon>Bacteria</taxon>
        <taxon>Pseudomonadati</taxon>
        <taxon>Bacteroidota</taxon>
        <taxon>Saprospiria</taxon>
        <taxon>Saprospirales</taxon>
        <taxon>Saprospiraceae</taxon>
        <taxon>Aureispira</taxon>
    </lineage>
</organism>
<dbReference type="EMBL" id="AP026867">
    <property type="protein sequence ID" value="BDS14423.1"/>
    <property type="molecule type" value="Genomic_DNA"/>
</dbReference>
<dbReference type="InterPro" id="IPR013325">
    <property type="entry name" value="RNA_pol_sigma_r2"/>
</dbReference>
<proteinExistence type="inferred from homology"/>
<evidence type="ECO:0000256" key="3">
    <source>
        <dbReference type="ARBA" id="ARBA00023082"/>
    </source>
</evidence>
<dbReference type="Gene3D" id="1.10.10.10">
    <property type="entry name" value="Winged helix-like DNA-binding domain superfamily/Winged helix DNA-binding domain"/>
    <property type="match status" value="1"/>
</dbReference>
<keyword evidence="2 6" id="KW-0805">Transcription regulation</keyword>
<keyword evidence="4 6" id="KW-0238">DNA-binding</keyword>
<keyword evidence="3 6" id="KW-0731">Sigma factor</keyword>
<dbReference type="InterPro" id="IPR000838">
    <property type="entry name" value="RNA_pol_sigma70_ECF_CS"/>
</dbReference>
<dbReference type="GO" id="GO:0006352">
    <property type="term" value="P:DNA-templated transcription initiation"/>
    <property type="evidence" value="ECO:0007669"/>
    <property type="project" value="InterPro"/>
</dbReference>
<dbReference type="InterPro" id="IPR007627">
    <property type="entry name" value="RNA_pol_sigma70_r2"/>
</dbReference>
<dbReference type="InterPro" id="IPR039425">
    <property type="entry name" value="RNA_pol_sigma-70-like"/>
</dbReference>
<dbReference type="CDD" id="cd06171">
    <property type="entry name" value="Sigma70_r4"/>
    <property type="match status" value="1"/>
</dbReference>
<dbReference type="Proteomes" id="UP001060919">
    <property type="component" value="Chromosome"/>
</dbReference>
<dbReference type="InterPro" id="IPR013249">
    <property type="entry name" value="RNA_pol_sigma70_r4_t2"/>
</dbReference>
<evidence type="ECO:0000259" key="7">
    <source>
        <dbReference type="Pfam" id="PF04542"/>
    </source>
</evidence>
<evidence type="ECO:0000256" key="6">
    <source>
        <dbReference type="RuleBase" id="RU000716"/>
    </source>
</evidence>
<dbReference type="Gene3D" id="1.10.1740.10">
    <property type="match status" value="1"/>
</dbReference>
<dbReference type="InterPro" id="IPR013324">
    <property type="entry name" value="RNA_pol_sigma_r3/r4-like"/>
</dbReference>
<name>A0A915YJU6_9BACT</name>
<evidence type="ECO:0000256" key="5">
    <source>
        <dbReference type="ARBA" id="ARBA00023163"/>
    </source>
</evidence>
<dbReference type="AlphaFoldDB" id="A0A915YJU6"/>
<dbReference type="RefSeq" id="WP_264789637.1">
    <property type="nucleotide sequence ID" value="NZ_AP026867.1"/>
</dbReference>
<dbReference type="PANTHER" id="PTHR43133">
    <property type="entry name" value="RNA POLYMERASE ECF-TYPE SIGMA FACTO"/>
    <property type="match status" value="1"/>
</dbReference>
<comment type="similarity">
    <text evidence="1 6">Belongs to the sigma-70 factor family. ECF subfamily.</text>
</comment>
<evidence type="ECO:0000256" key="4">
    <source>
        <dbReference type="ARBA" id="ARBA00023125"/>
    </source>
</evidence>
<dbReference type="GO" id="GO:0016987">
    <property type="term" value="F:sigma factor activity"/>
    <property type="evidence" value="ECO:0007669"/>
    <property type="project" value="UniProtKB-KW"/>
</dbReference>
<keyword evidence="5 6" id="KW-0804">Transcription</keyword>
<dbReference type="SUPFAM" id="SSF88659">
    <property type="entry name" value="Sigma3 and sigma4 domains of RNA polymerase sigma factors"/>
    <property type="match status" value="1"/>
</dbReference>
<reference evidence="9" key="1">
    <citation type="submission" date="2022-09" db="EMBL/GenBank/DDBJ databases">
        <title>Aureispira anguillicida sp. nov., isolated from Leptocephalus of Japanese eel Anguilla japonica.</title>
        <authorList>
            <person name="Yuasa K."/>
            <person name="Mekata T."/>
            <person name="Ikunari K."/>
        </authorList>
    </citation>
    <scope>NUCLEOTIDE SEQUENCE</scope>
    <source>
        <strain evidence="9">EL160426</strain>
    </source>
</reference>
<feature type="domain" description="RNA polymerase sigma-70 region 2" evidence="7">
    <location>
        <begin position="32"/>
        <end position="99"/>
    </location>
</feature>
<dbReference type="NCBIfam" id="TIGR02937">
    <property type="entry name" value="sigma70-ECF"/>
    <property type="match status" value="1"/>
</dbReference>
<dbReference type="Pfam" id="PF04542">
    <property type="entry name" value="Sigma70_r2"/>
    <property type="match status" value="1"/>
</dbReference>
<evidence type="ECO:0000313" key="9">
    <source>
        <dbReference type="EMBL" id="BDS14423.1"/>
    </source>
</evidence>
<protein>
    <recommendedName>
        <fullName evidence="6">RNA polymerase sigma factor</fullName>
    </recommendedName>
</protein>
<accession>A0A915YJU6</accession>
<gene>
    <name evidence="9" type="ORF">AsAng_0052030</name>
</gene>
<dbReference type="InterPro" id="IPR014284">
    <property type="entry name" value="RNA_pol_sigma-70_dom"/>
</dbReference>
<evidence type="ECO:0000256" key="1">
    <source>
        <dbReference type="ARBA" id="ARBA00010641"/>
    </source>
</evidence>
<evidence type="ECO:0000259" key="8">
    <source>
        <dbReference type="Pfam" id="PF08281"/>
    </source>
</evidence>
<keyword evidence="10" id="KW-1185">Reference proteome</keyword>
<feature type="domain" description="RNA polymerase sigma factor 70 region 4 type 2" evidence="8">
    <location>
        <begin position="130"/>
        <end position="181"/>
    </location>
</feature>